<dbReference type="PANTHER" id="PTHR37689">
    <property type="entry name" value="PROTEIN FDHE"/>
    <property type="match status" value="1"/>
</dbReference>
<dbReference type="Gene3D" id="3.90.1670.10">
    <property type="entry name" value="FdhE-like domain"/>
    <property type="match status" value="1"/>
</dbReference>
<dbReference type="GO" id="GO:0005829">
    <property type="term" value="C:cytosol"/>
    <property type="evidence" value="ECO:0007669"/>
    <property type="project" value="TreeGrafter"/>
</dbReference>
<feature type="domain" description="FdhE central" evidence="1">
    <location>
        <begin position="218"/>
        <end position="253"/>
    </location>
</feature>
<dbReference type="GO" id="GO:0051604">
    <property type="term" value="P:protein maturation"/>
    <property type="evidence" value="ECO:0007669"/>
    <property type="project" value="TreeGrafter"/>
</dbReference>
<evidence type="ECO:0000259" key="1">
    <source>
        <dbReference type="Pfam" id="PF24859"/>
    </source>
</evidence>
<dbReference type="PANTHER" id="PTHR37689:SF1">
    <property type="entry name" value="PROTEIN FDHE"/>
    <property type="match status" value="1"/>
</dbReference>
<dbReference type="InterPro" id="IPR056797">
    <property type="entry name" value="FdhE_central"/>
</dbReference>
<organism evidence="2">
    <name type="scientific">Desulfomonile tiedjei</name>
    <dbReference type="NCBI Taxonomy" id="2358"/>
    <lineage>
        <taxon>Bacteria</taxon>
        <taxon>Pseudomonadati</taxon>
        <taxon>Thermodesulfobacteriota</taxon>
        <taxon>Desulfomonilia</taxon>
        <taxon>Desulfomonilales</taxon>
        <taxon>Desulfomonilaceae</taxon>
        <taxon>Desulfomonile</taxon>
    </lineage>
</organism>
<dbReference type="InterPro" id="IPR006452">
    <property type="entry name" value="Formate_DH_accessory"/>
</dbReference>
<reference evidence="2" key="1">
    <citation type="journal article" date="2020" name="mSystems">
        <title>Genome- and Community-Level Interaction Insights into Carbon Utilization and Element Cycling Functions of Hydrothermarchaeota in Hydrothermal Sediment.</title>
        <authorList>
            <person name="Zhou Z."/>
            <person name="Liu Y."/>
            <person name="Xu W."/>
            <person name="Pan J."/>
            <person name="Luo Z.H."/>
            <person name="Li M."/>
        </authorList>
    </citation>
    <scope>NUCLEOTIDE SEQUENCE [LARGE SCALE GENOMIC DNA]</scope>
    <source>
        <strain evidence="2">SpSt-769</strain>
    </source>
</reference>
<dbReference type="EMBL" id="DTGT01000278">
    <property type="protein sequence ID" value="HGH61405.1"/>
    <property type="molecule type" value="Genomic_DNA"/>
</dbReference>
<proteinExistence type="predicted"/>
<dbReference type="InterPro" id="IPR024064">
    <property type="entry name" value="FdhE-like_sf"/>
</dbReference>
<dbReference type="AlphaFoldDB" id="A0A7C4ET94"/>
<dbReference type="GO" id="GO:0008199">
    <property type="term" value="F:ferric iron binding"/>
    <property type="evidence" value="ECO:0007669"/>
    <property type="project" value="TreeGrafter"/>
</dbReference>
<gene>
    <name evidence="2" type="primary">fdhE</name>
    <name evidence="2" type="ORF">ENV54_08925</name>
</gene>
<evidence type="ECO:0000313" key="2">
    <source>
        <dbReference type="EMBL" id="HGH61405.1"/>
    </source>
</evidence>
<accession>A0A7C4ET94</accession>
<dbReference type="CDD" id="cd16341">
    <property type="entry name" value="FdhE"/>
    <property type="match status" value="1"/>
</dbReference>
<sequence length="338" mass="38319">MSQRRLPCNARRELTQSLFVSKPDISVSTHYHHGSPAMNHEAEPLSPTAQSLREQLEAMKNELPHLSSVIDGCKHLVIAQAALRDRLPLADVADVVFDRMAFAQGAPLLSKADFRIDRELFQEAADSIIMALEKGFPAIADEFEKVRNALHSEDDLQQDFLESLARGNEANLQDQARRLGVLPEVLEMVIAEILKPFAQKRAESLPSLPEDVQWSKGYCPVCGSWPELSFLEGKEGARWLRCAFCGYEWRYMRVQCPFCETTDQELLELMYLEERPHERIELCTACKRYVLGIDQRNLAAPLAHEIATMAMIHLDVIAQENDYSPGASYLWNYISAED</sequence>
<dbReference type="Pfam" id="PF24859">
    <property type="entry name" value="FdhE_central"/>
    <property type="match status" value="1"/>
</dbReference>
<name>A0A7C4ET94_9BACT</name>
<protein>
    <submittedName>
        <fullName evidence="2">Formate dehydrogenase accessory protein FdhE</fullName>
    </submittedName>
</protein>
<comment type="caution">
    <text evidence="2">The sequence shown here is derived from an EMBL/GenBank/DDBJ whole genome shotgun (WGS) entry which is preliminary data.</text>
</comment>
<dbReference type="SUPFAM" id="SSF144020">
    <property type="entry name" value="FdhE-like"/>
    <property type="match status" value="1"/>
</dbReference>